<dbReference type="InterPro" id="IPR024973">
    <property type="entry name" value="ESPR"/>
</dbReference>
<evidence type="ECO:0000256" key="2">
    <source>
        <dbReference type="ARBA" id="ARBA00023026"/>
    </source>
</evidence>
<dbReference type="SUPFAM" id="SSF51126">
    <property type="entry name" value="Pectin lyase-like"/>
    <property type="match status" value="2"/>
</dbReference>
<feature type="region of interest" description="Disordered" evidence="3">
    <location>
        <begin position="901"/>
        <end position="938"/>
    </location>
</feature>
<dbReference type="EMBL" id="AASZRA010000011">
    <property type="protein sequence ID" value="EFI6952965.1"/>
    <property type="molecule type" value="Genomic_DNA"/>
</dbReference>
<evidence type="ECO:0000313" key="6">
    <source>
        <dbReference type="Proteomes" id="UP000775646"/>
    </source>
</evidence>
<feature type="domain" description="Autotransporter" evidence="4">
    <location>
        <begin position="972"/>
        <end position="1240"/>
    </location>
</feature>
<protein>
    <submittedName>
        <fullName evidence="5">Autotransporter outer membrane beta-barrel domain-containing protein</fullName>
    </submittedName>
</protein>
<dbReference type="Gene3D" id="2.40.128.130">
    <property type="entry name" value="Autotransporter beta-domain"/>
    <property type="match status" value="1"/>
</dbReference>
<dbReference type="Pfam" id="PF03212">
    <property type="entry name" value="Pertactin"/>
    <property type="match status" value="1"/>
</dbReference>
<dbReference type="InterPro" id="IPR003991">
    <property type="entry name" value="Pertactin_virulence_factor"/>
</dbReference>
<evidence type="ECO:0000256" key="1">
    <source>
        <dbReference type="ARBA" id="ARBA00022729"/>
    </source>
</evidence>
<dbReference type="NCBIfam" id="TIGR01414">
    <property type="entry name" value="autotrans_barl"/>
    <property type="match status" value="1"/>
</dbReference>
<name>A0AAI9B7H2_ECOLX</name>
<dbReference type="InterPro" id="IPR036709">
    <property type="entry name" value="Autotransporte_beta_dom_sf"/>
</dbReference>
<dbReference type="InterPro" id="IPR051551">
    <property type="entry name" value="Autotransporter_adhesion"/>
</dbReference>
<dbReference type="GO" id="GO:0019867">
    <property type="term" value="C:outer membrane"/>
    <property type="evidence" value="ECO:0007669"/>
    <property type="project" value="InterPro"/>
</dbReference>
<sequence length="1240" mass="125553">MNKVYNTVWNESTGMWVVTSELTRKGGQRPRQIKRTVLAGLVAGLLLPSQPVLAAAYDNQTIGSGGTSSSMSLGTGDTATNTTINDGGFQNVNSGGSATSTVINSGGSQLVSSGGSATDTSINKDGLQIVSSGASATNTTIVDFGKQHVSGGSATDTTINRNGRQYISSGGSATKTTVNSGGRQHVYKNGNVTETIIMDGGRLQVEAGGSASKVTQNSGGAIVTNTGADLSGTNAKGSFSIGGGSAVNMLLENDGYLTVYSGHQASDTTVGSSGTLKVRSGGNAIETTIISGGMLQVEAGGSASKVTQNSGGAVVTNTSADLSGTNAKGNFSIAGGSASNMLLENGGSLTVLNGHQATGTTINSGGDMMVEGIATDTTIDSNGLLHVSSGGSVTGTIVNNGGRENIYSGGSATSTTLNSGGIQAVSSGGVATSTLVNSGGSQYVYSGGNALNASVNDGGRQFVSKGGIAIATSINSGGRQYVRIGGSATDTVINNTGRQFISSGGSTTNTTINSGGGQYLYAGNATKTTVNNGGSQYVSSGGSATDTTVNSGGRQNVYIDGNVTETTITSGGMLQVEAGGSASKVTQNSGGAVVTNTSAVVSGTNDNGSFSIAGGSAASMLLENGGYLTVFDGHQASDTMVGSDGTLDVRSGGVLYGTTTLTDKGTLVGDVVTNEGNLYYLNNSAATFAGTLTGTGTLTQEGGGTRFSGLLSQDGGIFLKSGGAMTMDALQAKANVTTQSGTTLTLDNGTILTGNVAGDNTGAGDMAVKGASVWHLDGDSTVGALTLDNGTVDFRPSVTTRLTPAFQAVSLTLGSLSGSGTFRMNTDIASHTGDMLNVAGNASGNFVLDIKNTGLEPVSAGAPLQVVQTGGGDAAFTLKGGKVDAGTWEYGLSKENTNWYLKVDTPPTNPDAGNPGTGNPDAGKPDAGTSSSPVRRTTKSADAVLGMATAPAYVFNSELDNLRFRHGDVMQNTRAPGGVWGRYTGSDNRISGGASSGYTLTQNGFETGADMVFDLSDSSLAVGTFFSYSDNSIKHARGGKSNVDSTGGGLYATWFDNDGYYVDGVLKYNRFNNELRTWMSDGTAVKGDYSQNGFGGSLEAGRTFSLNENAWAQPYVRTTAFRADEKDIRLNNGMKASIGATKSLQAEAGVKLGMTLDVTGKEVKPYLSAAVSHEFSDNNKVRINDTYDFRNDISGTTGKYGLGVNAQLTPNAGVWAEARYENGKQTESPITGGVGFRINF</sequence>
<gene>
    <name evidence="5" type="ORF">BCB93_002610</name>
</gene>
<dbReference type="PROSITE" id="PS51208">
    <property type="entry name" value="AUTOTRANSPORTER"/>
    <property type="match status" value="1"/>
</dbReference>
<dbReference type="Pfam" id="PF16168">
    <property type="entry name" value="AIDA"/>
    <property type="match status" value="6"/>
</dbReference>
<dbReference type="Proteomes" id="UP000775646">
    <property type="component" value="Unassembled WGS sequence"/>
</dbReference>
<dbReference type="InterPro" id="IPR006315">
    <property type="entry name" value="OM_autotransptr_brl_dom"/>
</dbReference>
<dbReference type="Gene3D" id="2.160.20.20">
    <property type="match status" value="2"/>
</dbReference>
<keyword evidence="1" id="KW-0732">Signal</keyword>
<dbReference type="PANTHER" id="PTHR35037:SF7">
    <property type="entry name" value="AUTOTRANSPORTER"/>
    <property type="match status" value="1"/>
</dbReference>
<reference evidence="5" key="1">
    <citation type="submission" date="2020-02" db="EMBL/GenBank/DDBJ databases">
        <authorList>
            <consortium name="GenomeTrakr network: Whole genome sequencing for foodborne pathogen traceback"/>
        </authorList>
    </citation>
    <scope>NUCLEOTIDE SEQUENCE</scope>
    <source>
        <strain evidence="5">CFSAN046653</strain>
    </source>
</reference>
<dbReference type="Pfam" id="PF03797">
    <property type="entry name" value="Autotransporter"/>
    <property type="match status" value="1"/>
</dbReference>
<dbReference type="InterPro" id="IPR011050">
    <property type="entry name" value="Pectin_lyase_fold/virulence"/>
</dbReference>
<dbReference type="InterPro" id="IPR004899">
    <property type="entry name" value="Pertactin_central"/>
</dbReference>
<evidence type="ECO:0000256" key="3">
    <source>
        <dbReference type="SAM" id="MobiDB-lite"/>
    </source>
</evidence>
<dbReference type="InterPro" id="IPR012332">
    <property type="entry name" value="Autotransporter_pectin_lyase_C"/>
</dbReference>
<comment type="caution">
    <text evidence="5">The sequence shown here is derived from an EMBL/GenBank/DDBJ whole genome shotgun (WGS) entry which is preliminary data.</text>
</comment>
<dbReference type="PRINTS" id="PR01484">
    <property type="entry name" value="PRTACTNFAMLY"/>
</dbReference>
<dbReference type="AlphaFoldDB" id="A0AAI9B7H2"/>
<dbReference type="SMART" id="SM00869">
    <property type="entry name" value="Autotransporter"/>
    <property type="match status" value="1"/>
</dbReference>
<dbReference type="InterPro" id="IPR005546">
    <property type="entry name" value="Autotransporte_beta"/>
</dbReference>
<dbReference type="NCBIfam" id="TIGR04415">
    <property type="entry name" value="O_hepto_targRPT"/>
    <property type="match status" value="15"/>
</dbReference>
<keyword evidence="2" id="KW-0843">Virulence</keyword>
<evidence type="ECO:0000259" key="4">
    <source>
        <dbReference type="PROSITE" id="PS51208"/>
    </source>
</evidence>
<dbReference type="InterPro" id="IPR030930">
    <property type="entry name" value="AIDA"/>
</dbReference>
<dbReference type="RefSeq" id="WP_065227842.1">
    <property type="nucleotide sequence ID" value="NZ_CP015229.1"/>
</dbReference>
<dbReference type="PANTHER" id="PTHR35037">
    <property type="entry name" value="C-TERMINAL REGION OF AIDA-LIKE PROTEIN"/>
    <property type="match status" value="1"/>
</dbReference>
<evidence type="ECO:0000313" key="5">
    <source>
        <dbReference type="EMBL" id="EFI6952965.1"/>
    </source>
</evidence>
<dbReference type="Pfam" id="PF13018">
    <property type="entry name" value="ESPR"/>
    <property type="match status" value="1"/>
</dbReference>
<dbReference type="SUPFAM" id="SSF103515">
    <property type="entry name" value="Autotransporter"/>
    <property type="match status" value="1"/>
</dbReference>
<organism evidence="5 6">
    <name type="scientific">Escherichia coli</name>
    <dbReference type="NCBI Taxonomy" id="562"/>
    <lineage>
        <taxon>Bacteria</taxon>
        <taxon>Pseudomonadati</taxon>
        <taxon>Pseudomonadota</taxon>
        <taxon>Gammaproteobacteria</taxon>
        <taxon>Enterobacterales</taxon>
        <taxon>Enterobacteriaceae</taxon>
        <taxon>Escherichia</taxon>
    </lineage>
</organism>
<accession>A0AAI9B7H2</accession>
<dbReference type="CDD" id="cd01343">
    <property type="entry name" value="PL1_Passenger_AT"/>
    <property type="match status" value="1"/>
</dbReference>
<proteinExistence type="predicted"/>